<evidence type="ECO:0000256" key="1">
    <source>
        <dbReference type="SAM" id="SignalP"/>
    </source>
</evidence>
<reference evidence="2 3" key="1">
    <citation type="submission" date="2019-04" db="EMBL/GenBank/DDBJ databases">
        <title>Comparative genomics and transcriptomics to analyze fruiting body development in filamentous ascomycetes.</title>
        <authorList>
            <consortium name="DOE Joint Genome Institute"/>
            <person name="Lutkenhaus R."/>
            <person name="Traeger S."/>
            <person name="Breuer J."/>
            <person name="Kuo A."/>
            <person name="Lipzen A."/>
            <person name="Pangilinan J."/>
            <person name="Dilworth D."/>
            <person name="Sandor L."/>
            <person name="Poggeler S."/>
            <person name="Barry K."/>
            <person name="Grigoriev I.V."/>
            <person name="Nowrousian M."/>
        </authorList>
    </citation>
    <scope>NUCLEOTIDE SEQUENCE [LARGE SCALE GENOMIC DNA]</scope>
    <source>
        <strain evidence="2 3">CBS 389.68</strain>
    </source>
</reference>
<keyword evidence="3" id="KW-1185">Reference proteome</keyword>
<dbReference type="EMBL" id="ML220118">
    <property type="protein sequence ID" value="TGZ81588.1"/>
    <property type="molecule type" value="Genomic_DNA"/>
</dbReference>
<feature type="signal peptide" evidence="1">
    <location>
        <begin position="1"/>
        <end position="22"/>
    </location>
</feature>
<name>A0A4S2MXY5_9PEZI</name>
<dbReference type="InParanoid" id="A0A4S2MXY5"/>
<keyword evidence="1" id="KW-0732">Signal</keyword>
<sequence>MKTPIPLLLTLTISPLPTSAAADSVYCAVGIPMCCQRTIAPAPEDVGRPENKKVVDTLNREWIRTTPGSLMANIGVDCEELENASVLCHGVKLCCSEPSVLGPYAVGCVPVVDQPPMTKSHNPPFTPLCDPTHK</sequence>
<organism evidence="2 3">
    <name type="scientific">Ascodesmis nigricans</name>
    <dbReference type="NCBI Taxonomy" id="341454"/>
    <lineage>
        <taxon>Eukaryota</taxon>
        <taxon>Fungi</taxon>
        <taxon>Dikarya</taxon>
        <taxon>Ascomycota</taxon>
        <taxon>Pezizomycotina</taxon>
        <taxon>Pezizomycetes</taxon>
        <taxon>Pezizales</taxon>
        <taxon>Ascodesmidaceae</taxon>
        <taxon>Ascodesmis</taxon>
    </lineage>
</organism>
<evidence type="ECO:0000313" key="2">
    <source>
        <dbReference type="EMBL" id="TGZ81588.1"/>
    </source>
</evidence>
<protein>
    <recommendedName>
        <fullName evidence="4">Hydrophobin</fullName>
    </recommendedName>
</protein>
<evidence type="ECO:0000313" key="3">
    <source>
        <dbReference type="Proteomes" id="UP000298138"/>
    </source>
</evidence>
<dbReference type="AlphaFoldDB" id="A0A4S2MXY5"/>
<proteinExistence type="predicted"/>
<feature type="chain" id="PRO_5020668447" description="Hydrophobin" evidence="1">
    <location>
        <begin position="23"/>
        <end position="134"/>
    </location>
</feature>
<dbReference type="Proteomes" id="UP000298138">
    <property type="component" value="Unassembled WGS sequence"/>
</dbReference>
<accession>A0A4S2MXY5</accession>
<evidence type="ECO:0008006" key="4">
    <source>
        <dbReference type="Google" id="ProtNLM"/>
    </source>
</evidence>
<gene>
    <name evidence="2" type="ORF">EX30DRAFT_395407</name>
</gene>